<keyword evidence="3" id="KW-1185">Reference proteome</keyword>
<comment type="caution">
    <text evidence="2">The sequence shown here is derived from an EMBL/GenBank/DDBJ whole genome shotgun (WGS) entry which is preliminary data.</text>
</comment>
<protein>
    <submittedName>
        <fullName evidence="2">Uncharacterized protein</fullName>
    </submittedName>
</protein>
<sequence>MNNKLNVQAGAGQFVPTLPFAPIAYASHAQKAQKMAFRSVKRDKKPDEKPPEGQPRATAGGSDGTQS</sequence>
<organism evidence="2 3">
    <name type="scientific">Ancylostoma caninum</name>
    <name type="common">Dog hookworm</name>
    <dbReference type="NCBI Taxonomy" id="29170"/>
    <lineage>
        <taxon>Eukaryota</taxon>
        <taxon>Metazoa</taxon>
        <taxon>Ecdysozoa</taxon>
        <taxon>Nematoda</taxon>
        <taxon>Chromadorea</taxon>
        <taxon>Rhabditida</taxon>
        <taxon>Rhabditina</taxon>
        <taxon>Rhabditomorpha</taxon>
        <taxon>Strongyloidea</taxon>
        <taxon>Ancylostomatidae</taxon>
        <taxon>Ancylostomatinae</taxon>
        <taxon>Ancylostoma</taxon>
    </lineage>
</organism>
<gene>
    <name evidence="2" type="ORF">ANCCAN_03686</name>
</gene>
<dbReference type="AlphaFoldDB" id="A0A368H3P6"/>
<evidence type="ECO:0000313" key="3">
    <source>
        <dbReference type="Proteomes" id="UP000252519"/>
    </source>
</evidence>
<evidence type="ECO:0000313" key="2">
    <source>
        <dbReference type="EMBL" id="RCN50269.1"/>
    </source>
</evidence>
<accession>A0A368H3P6</accession>
<name>A0A368H3P6_ANCCA</name>
<dbReference type="EMBL" id="JOJR01000025">
    <property type="protein sequence ID" value="RCN50269.1"/>
    <property type="molecule type" value="Genomic_DNA"/>
</dbReference>
<proteinExistence type="predicted"/>
<reference evidence="2 3" key="1">
    <citation type="submission" date="2014-10" db="EMBL/GenBank/DDBJ databases">
        <title>Draft genome of the hookworm Ancylostoma caninum.</title>
        <authorList>
            <person name="Mitreva M."/>
        </authorList>
    </citation>
    <scope>NUCLEOTIDE SEQUENCE [LARGE SCALE GENOMIC DNA]</scope>
    <source>
        <strain evidence="2 3">Baltimore</strain>
    </source>
</reference>
<dbReference type="OrthoDB" id="10258955at2759"/>
<evidence type="ECO:0000256" key="1">
    <source>
        <dbReference type="SAM" id="MobiDB-lite"/>
    </source>
</evidence>
<feature type="region of interest" description="Disordered" evidence="1">
    <location>
        <begin position="33"/>
        <end position="67"/>
    </location>
</feature>
<dbReference type="Proteomes" id="UP000252519">
    <property type="component" value="Unassembled WGS sequence"/>
</dbReference>